<dbReference type="AlphaFoldDB" id="A0A329RMN8"/>
<dbReference type="InterPro" id="IPR036397">
    <property type="entry name" value="RNaseH_sf"/>
</dbReference>
<dbReference type="PANTHER" id="PTHR37984:SF5">
    <property type="entry name" value="PROTEIN NYNRIN-LIKE"/>
    <property type="match status" value="1"/>
</dbReference>
<evidence type="ECO:0000313" key="2">
    <source>
        <dbReference type="EMBL" id="RAW25519.1"/>
    </source>
</evidence>
<dbReference type="OrthoDB" id="121795at2759"/>
<gene>
    <name evidence="2" type="ORF">PC110_g18060</name>
</gene>
<evidence type="ECO:0000313" key="3">
    <source>
        <dbReference type="Proteomes" id="UP000251314"/>
    </source>
</evidence>
<feature type="domain" description="Integrase catalytic" evidence="1">
    <location>
        <begin position="135"/>
        <end position="302"/>
    </location>
</feature>
<protein>
    <recommendedName>
        <fullName evidence="1">Integrase catalytic domain-containing protein</fullName>
    </recommendedName>
</protein>
<reference evidence="2 3" key="1">
    <citation type="submission" date="2018-01" db="EMBL/GenBank/DDBJ databases">
        <title>Draft genome of the strawberry crown rot pathogen Phytophthora cactorum.</title>
        <authorList>
            <person name="Armitage A.D."/>
            <person name="Lysoe E."/>
            <person name="Nellist C.F."/>
            <person name="Harrison R.J."/>
            <person name="Brurberg M.B."/>
        </authorList>
    </citation>
    <scope>NUCLEOTIDE SEQUENCE [LARGE SCALE GENOMIC DNA]</scope>
    <source>
        <strain evidence="2 3">10300</strain>
    </source>
</reference>
<dbReference type="EMBL" id="MJFZ01000741">
    <property type="protein sequence ID" value="RAW25519.1"/>
    <property type="molecule type" value="Genomic_DNA"/>
</dbReference>
<dbReference type="InterPro" id="IPR012337">
    <property type="entry name" value="RNaseH-like_sf"/>
</dbReference>
<dbReference type="Proteomes" id="UP000251314">
    <property type="component" value="Unassembled WGS sequence"/>
</dbReference>
<dbReference type="SUPFAM" id="SSF53098">
    <property type="entry name" value="Ribonuclease H-like"/>
    <property type="match status" value="1"/>
</dbReference>
<organism evidence="2 3">
    <name type="scientific">Phytophthora cactorum</name>
    <dbReference type="NCBI Taxonomy" id="29920"/>
    <lineage>
        <taxon>Eukaryota</taxon>
        <taxon>Sar</taxon>
        <taxon>Stramenopiles</taxon>
        <taxon>Oomycota</taxon>
        <taxon>Peronosporomycetes</taxon>
        <taxon>Peronosporales</taxon>
        <taxon>Peronosporaceae</taxon>
        <taxon>Phytophthora</taxon>
    </lineage>
</organism>
<dbReference type="InterPro" id="IPR001584">
    <property type="entry name" value="Integrase_cat-core"/>
</dbReference>
<proteinExistence type="predicted"/>
<name>A0A329RMN8_9STRA</name>
<comment type="caution">
    <text evidence="2">The sequence shown here is derived from an EMBL/GenBank/DDBJ whole genome shotgun (WGS) entry which is preliminary data.</text>
</comment>
<keyword evidence="3" id="KW-1185">Reference proteome</keyword>
<dbReference type="GO" id="GO:0003676">
    <property type="term" value="F:nucleic acid binding"/>
    <property type="evidence" value="ECO:0007669"/>
    <property type="project" value="InterPro"/>
</dbReference>
<evidence type="ECO:0000259" key="1">
    <source>
        <dbReference type="PROSITE" id="PS50994"/>
    </source>
</evidence>
<dbReference type="InterPro" id="IPR050951">
    <property type="entry name" value="Retrovirus_Pol_polyprotein"/>
</dbReference>
<accession>A0A329RMN8</accession>
<dbReference type="VEuPathDB" id="FungiDB:PC110_g18060"/>
<dbReference type="Gene3D" id="3.30.420.10">
    <property type="entry name" value="Ribonuclease H-like superfamily/Ribonuclease H"/>
    <property type="match status" value="1"/>
</dbReference>
<dbReference type="PANTHER" id="PTHR37984">
    <property type="entry name" value="PROTEIN CBG26694"/>
    <property type="match status" value="1"/>
</dbReference>
<sequence>MRLGEFRYEIHHIAGEDNVWADMVSRWARIPATTCAKRVSTRRQQQDERLVLRPLDDTGFVWPTMDTIGSAQPMFGTKAERASLDKCNDGIWRKDKWPWVPAAARNLIRRLCIITHCGPQGHRDAMLAHIGRLFHVPNPQQCSERNQALHWDFLYLRESNGELKYPLVMKDDASHYCELVMCETPTSTVEADAIMKWYSRFGIPKDWVSDQGTHFKNEVISELCTRLKCKQIFSPAYSPWTNGSIELVNRDILQVLRVLILEYKLNHRDWPRLIPVVQGNLNHTAVPSLPGKTPAKLFTGLEPPSPLQTVYMGPTGTDSRQPARASVDIEASLSQLCSSTRGQVKTPGSSKHC</sequence>
<dbReference type="PROSITE" id="PS50994">
    <property type="entry name" value="INTEGRASE"/>
    <property type="match status" value="1"/>
</dbReference>
<dbReference type="Pfam" id="PF00665">
    <property type="entry name" value="rve"/>
    <property type="match status" value="1"/>
</dbReference>
<dbReference type="GO" id="GO:0015074">
    <property type="term" value="P:DNA integration"/>
    <property type="evidence" value="ECO:0007669"/>
    <property type="project" value="InterPro"/>
</dbReference>